<reference evidence="5 7" key="1">
    <citation type="submission" date="2015-04" db="EMBL/GenBank/DDBJ databases">
        <title>The draft genome sequence of Roseovarius indicus B108T.</title>
        <authorList>
            <person name="Li G."/>
            <person name="Lai Q."/>
            <person name="Shao Z."/>
            <person name="Yan P."/>
        </authorList>
    </citation>
    <scope>NUCLEOTIDE SEQUENCE [LARGE SCALE GENOMIC DNA]</scope>
    <source>
        <strain evidence="5 7">B108</strain>
    </source>
</reference>
<accession>A0A0T5P604</accession>
<keyword evidence="2 3" id="KW-0694">RNA-binding</keyword>
<dbReference type="Proteomes" id="UP000051401">
    <property type="component" value="Unassembled WGS sequence"/>
</dbReference>
<dbReference type="Gene3D" id="2.40.50.140">
    <property type="entry name" value="Nucleic acid-binding proteins"/>
    <property type="match status" value="1"/>
</dbReference>
<sequence length="113" mass="12506">MADEISFDDFLKVDIRVGRVIRAEPFPEARKPAIKMWIDFGPEIGERKTSAQVTKHYTPESLTGRQVMGVVNFPPRQIGPFMSEVLVLGAADAEGGIVLIAPDQEVAEGERMH</sequence>
<proteinExistence type="predicted"/>
<dbReference type="InterPro" id="IPR002547">
    <property type="entry name" value="tRNA-bd_dom"/>
</dbReference>
<dbReference type="GO" id="GO:0000049">
    <property type="term" value="F:tRNA binding"/>
    <property type="evidence" value="ECO:0007669"/>
    <property type="project" value="UniProtKB-UniRule"/>
</dbReference>
<protein>
    <submittedName>
        <fullName evidence="6">Methionine--tRNA ligase</fullName>
        <ecNumber evidence="6">6.1.1.10</ecNumber>
    </submittedName>
    <submittedName>
        <fullName evidence="5">tRNA-binding protein</fullName>
    </submittedName>
</protein>
<dbReference type="AlphaFoldDB" id="A0A0T5P604"/>
<keyword evidence="6" id="KW-0436">Ligase</keyword>
<dbReference type="Pfam" id="PF01588">
    <property type="entry name" value="tRNA_bind"/>
    <property type="match status" value="1"/>
</dbReference>
<dbReference type="NCBIfam" id="TIGR02222">
    <property type="entry name" value="chap_CsaA"/>
    <property type="match status" value="1"/>
</dbReference>
<dbReference type="SUPFAM" id="SSF50249">
    <property type="entry name" value="Nucleic acid-binding proteins"/>
    <property type="match status" value="1"/>
</dbReference>
<evidence type="ECO:0000256" key="3">
    <source>
        <dbReference type="PROSITE-ProRule" id="PRU00209"/>
    </source>
</evidence>
<keyword evidence="7" id="KW-1185">Reference proteome</keyword>
<dbReference type="KEGG" id="rid:RIdsm_04134"/>
<reference evidence="6 8" key="2">
    <citation type="submission" date="2018-08" db="EMBL/GenBank/DDBJ databases">
        <title>Genetic Globetrotter - A new plasmid hitch-hiking vast phylogenetic and geographic distances.</title>
        <authorList>
            <person name="Vollmers J."/>
            <person name="Petersen J."/>
        </authorList>
    </citation>
    <scope>NUCLEOTIDE SEQUENCE [LARGE SCALE GENOMIC DNA]</scope>
    <source>
        <strain evidence="6 8">DSM 26383</strain>
    </source>
</reference>
<dbReference type="Proteomes" id="UP000325785">
    <property type="component" value="Chromosome"/>
</dbReference>
<dbReference type="NCBIfam" id="NF007495">
    <property type="entry name" value="PRK10089.1-4"/>
    <property type="match status" value="1"/>
</dbReference>
<dbReference type="GO" id="GO:0004825">
    <property type="term" value="F:methionine-tRNA ligase activity"/>
    <property type="evidence" value="ECO:0007669"/>
    <property type="project" value="UniProtKB-EC"/>
</dbReference>
<dbReference type="PROSITE" id="PS50886">
    <property type="entry name" value="TRBD"/>
    <property type="match status" value="1"/>
</dbReference>
<dbReference type="InterPro" id="IPR008231">
    <property type="entry name" value="CsaA"/>
</dbReference>
<name>A0A0T5P604_9RHOB</name>
<organism evidence="5 7">
    <name type="scientific">Roseovarius indicus</name>
    <dbReference type="NCBI Taxonomy" id="540747"/>
    <lineage>
        <taxon>Bacteria</taxon>
        <taxon>Pseudomonadati</taxon>
        <taxon>Pseudomonadota</taxon>
        <taxon>Alphaproteobacteria</taxon>
        <taxon>Rhodobacterales</taxon>
        <taxon>Roseobacteraceae</taxon>
        <taxon>Roseovarius</taxon>
    </lineage>
</organism>
<evidence type="ECO:0000313" key="7">
    <source>
        <dbReference type="Proteomes" id="UP000051401"/>
    </source>
</evidence>
<dbReference type="PATRIC" id="fig|540747.5.peg.1201"/>
<evidence type="ECO:0000313" key="6">
    <source>
        <dbReference type="EMBL" id="QEW28304.1"/>
    </source>
</evidence>
<dbReference type="STRING" id="540747.SAMN04488031_105252"/>
<feature type="domain" description="TRNA-binding" evidence="4">
    <location>
        <begin position="9"/>
        <end position="113"/>
    </location>
</feature>
<dbReference type="InterPro" id="IPR051270">
    <property type="entry name" value="Tyrosine-tRNA_ligase_regulator"/>
</dbReference>
<evidence type="ECO:0000256" key="1">
    <source>
        <dbReference type="ARBA" id="ARBA00022555"/>
    </source>
</evidence>
<dbReference type="PANTHER" id="PTHR11586">
    <property type="entry name" value="TRNA-AMINOACYLATION COFACTOR ARC1 FAMILY MEMBER"/>
    <property type="match status" value="1"/>
</dbReference>
<evidence type="ECO:0000256" key="2">
    <source>
        <dbReference type="ARBA" id="ARBA00022884"/>
    </source>
</evidence>
<dbReference type="FunFam" id="2.40.50.140:FF:000165">
    <property type="entry name" value="Chaperone CsaA"/>
    <property type="match status" value="1"/>
</dbReference>
<dbReference type="NCBIfam" id="NF007494">
    <property type="entry name" value="PRK10089.1-3"/>
    <property type="match status" value="1"/>
</dbReference>
<dbReference type="EMBL" id="CP031598">
    <property type="protein sequence ID" value="QEW28304.1"/>
    <property type="molecule type" value="Genomic_DNA"/>
</dbReference>
<dbReference type="EMBL" id="LAXI01000012">
    <property type="protein sequence ID" value="KRS16658.1"/>
    <property type="molecule type" value="Genomic_DNA"/>
</dbReference>
<gene>
    <name evidence="6" type="primary">metG_2</name>
    <name evidence="6" type="ORF">RIdsm_04134</name>
    <name evidence="5" type="ORF">XM52_17325</name>
</gene>
<dbReference type="RefSeq" id="WP_057817821.1">
    <property type="nucleotide sequence ID" value="NZ_CP031598.1"/>
</dbReference>
<dbReference type="OrthoDB" id="9794564at2"/>
<dbReference type="EC" id="6.1.1.10" evidence="6"/>
<dbReference type="InterPro" id="IPR012340">
    <property type="entry name" value="NA-bd_OB-fold"/>
</dbReference>
<dbReference type="PANTHER" id="PTHR11586:SF37">
    <property type="entry name" value="TRNA-BINDING DOMAIN-CONTAINING PROTEIN"/>
    <property type="match status" value="1"/>
</dbReference>
<evidence type="ECO:0000259" key="4">
    <source>
        <dbReference type="PROSITE" id="PS50886"/>
    </source>
</evidence>
<evidence type="ECO:0000313" key="5">
    <source>
        <dbReference type="EMBL" id="KRS16658.1"/>
    </source>
</evidence>
<keyword evidence="1 3" id="KW-0820">tRNA-binding</keyword>
<dbReference type="CDD" id="cd02798">
    <property type="entry name" value="tRNA_bind_CsaA"/>
    <property type="match status" value="1"/>
</dbReference>
<evidence type="ECO:0000313" key="8">
    <source>
        <dbReference type="Proteomes" id="UP000325785"/>
    </source>
</evidence>